<evidence type="ECO:0000313" key="3">
    <source>
        <dbReference type="Proteomes" id="UP001500433"/>
    </source>
</evidence>
<dbReference type="InterPro" id="IPR005151">
    <property type="entry name" value="Tail-specific_protease"/>
</dbReference>
<dbReference type="Gene3D" id="3.30.750.44">
    <property type="match status" value="1"/>
</dbReference>
<dbReference type="SUPFAM" id="SSF52096">
    <property type="entry name" value="ClpP/crotonase"/>
    <property type="match status" value="1"/>
</dbReference>
<gene>
    <name evidence="2" type="ORF">GCM10023311_28140</name>
</gene>
<dbReference type="Gene3D" id="2.60.120.260">
    <property type="entry name" value="Galactose-binding domain-like"/>
    <property type="match status" value="1"/>
</dbReference>
<reference evidence="3" key="1">
    <citation type="journal article" date="2019" name="Int. J. Syst. Evol. Microbiol.">
        <title>The Global Catalogue of Microorganisms (GCM) 10K type strain sequencing project: providing services to taxonomists for standard genome sequencing and annotation.</title>
        <authorList>
            <consortium name="The Broad Institute Genomics Platform"/>
            <consortium name="The Broad Institute Genome Sequencing Center for Infectious Disease"/>
            <person name="Wu L."/>
            <person name="Ma J."/>
        </authorList>
    </citation>
    <scope>NUCLEOTIDE SEQUENCE [LARGE SCALE GENOMIC DNA]</scope>
    <source>
        <strain evidence="3">JCM 18274</strain>
    </source>
</reference>
<dbReference type="Pfam" id="PF03572">
    <property type="entry name" value="Peptidase_S41"/>
    <property type="match status" value="1"/>
</dbReference>
<dbReference type="EMBL" id="BAABJH010000007">
    <property type="protein sequence ID" value="GAA4900851.1"/>
    <property type="molecule type" value="Genomic_DNA"/>
</dbReference>
<comment type="caution">
    <text evidence="2">The sequence shown here is derived from an EMBL/GenBank/DDBJ whole genome shotgun (WGS) entry which is preliminary data.</text>
</comment>
<dbReference type="Gene3D" id="3.90.226.10">
    <property type="entry name" value="2-enoyl-CoA Hydratase, Chain A, domain 1"/>
    <property type="match status" value="1"/>
</dbReference>
<evidence type="ECO:0000313" key="2">
    <source>
        <dbReference type="EMBL" id="GAA4900851.1"/>
    </source>
</evidence>
<evidence type="ECO:0000259" key="1">
    <source>
        <dbReference type="Pfam" id="PF03572"/>
    </source>
</evidence>
<accession>A0ABP9FGF4</accession>
<proteinExistence type="predicted"/>
<feature type="domain" description="Tail specific protease" evidence="1">
    <location>
        <begin position="607"/>
        <end position="713"/>
    </location>
</feature>
<dbReference type="InterPro" id="IPR029045">
    <property type="entry name" value="ClpP/crotonase-like_dom_sf"/>
</dbReference>
<dbReference type="Proteomes" id="UP001500433">
    <property type="component" value="Unassembled WGS sequence"/>
</dbReference>
<organism evidence="2 3">
    <name type="scientific">Flaviramulus aquimarinus</name>
    <dbReference type="NCBI Taxonomy" id="1170456"/>
    <lineage>
        <taxon>Bacteria</taxon>
        <taxon>Pseudomonadati</taxon>
        <taxon>Bacteroidota</taxon>
        <taxon>Flavobacteriia</taxon>
        <taxon>Flavobacteriales</taxon>
        <taxon>Flavobacteriaceae</taxon>
        <taxon>Flaviramulus</taxon>
    </lineage>
</organism>
<dbReference type="PANTHER" id="PTHR11261:SF3">
    <property type="entry name" value="RETINOL-BINDING PROTEIN 3"/>
    <property type="match status" value="1"/>
</dbReference>
<name>A0ABP9FGF4_9FLAO</name>
<keyword evidence="3" id="KW-1185">Reference proteome</keyword>
<dbReference type="PANTHER" id="PTHR11261">
    <property type="entry name" value="INTERPHOTORECEPTOR RETINOID-BINDING PROTEIN"/>
    <property type="match status" value="1"/>
</dbReference>
<protein>
    <recommendedName>
        <fullName evidence="1">Tail specific protease domain-containing protein</fullName>
    </recommendedName>
</protein>
<sequence>MTISCKKKQDTINNLKTFAKAYGYVKYFHPSDEASAIDWNSFAAYGAEQIVKCQSKTEVINTLNSLFKPIAPSVVFSEEKQAFNLNTITPESPENFKPTYWQHKGVSKDMTYQNYVYSSVRVNRYSEIDESSNYGNISMSINAKKYRGKEIKYTGWVKLNKNANASGHLSLWVENTDRSLGFYETMDAKPIKSSDWKPYEIIGKIDTLGSKLAFGSYVSGKGTLYLDDVHLYYKDNNEWVEIPIKNSDFEASSIGEKTEQSEWIGKSKGYTYNVSSSENMEGKNCLVISYEGAIKKVKGEAIFKAHPKFGELIEEEIGKGIYCQIPLNLFGDDKNTFPKSKIASTLQDSLKVLDNSPENLAMRIGNFINTYNVIQHFYPYFEEAETNWDKALETALKQSFSDQTADDHLITLQKFMAPLKDGHVRVWMGNAVPYVPAINWEWVEDKLIITEVKNDTLNIKVGDIVTKIDKQLPKNYFEDINSRISAGTKGSLDFKAQDLSLFGKKDSKLVLEVNGKTINLKRDKNYTYTSVSIPIQKNKYKLLDNNIFYLNLDTIEMDTITSLMPQLKTSKGIICDMRGYPNSNHDFISHLLKENDTSKAWLRIPKIIYPNQNKIVGYEDTGWEIETKEPYLGDKKIVFIIDSRAISYAESYMSFIEGYKLATIVGQPTAGTNGNINPFKLLGNFNVNWTGMKVIKHDGSQHHAIGILPNIYVNKTIEGVKSGKDEFLEKAIQVVLEQ</sequence>